<dbReference type="Proteomes" id="UP000821845">
    <property type="component" value="Chromosome 1"/>
</dbReference>
<protein>
    <submittedName>
        <fullName evidence="1">Uncharacterized protein</fullName>
    </submittedName>
</protein>
<sequence length="1043" mass="111947">MPATAPRDIQTNIGHRGSSSGTLNGMQEWQVCISIVIIPPVLLLLQERVRSKNVKEACVINEECSFRNPNVLCINSFCNCSHPYVLTAAKLCLLRCLCSALISAPLVAASSHRGDMFTIALIVALAFVPLLLAGRYAYQKMLRRRDSSGRSSSSSFRRKRKRNRDASTSSSMTCILPEDMSLSEVDIDGVYLMRDNDGGEAQESRPQPRGPRRGSCMRDSSMPPRHPSGFFNQRDTKCPKVCFMPMRTHGIDKGLGGWSECLNAPVGVWAPQCHAGSRSKIRPAVGDVDSSSYESDDEVELPSSGTLVAKAEDDPCATPPRRKFKEERLRSHARRKTGQRLRVMRRAPDFDLAVRFLGAELVYNEQDECRSTPMHTLGFKNEQMRNIIDKHRIVVTVEVHEPRHTNVSLTKVSQKEITKKQEPLKTGEFVGKATGPLKSKLLEEYGGMPDLRSALEKSSSARQSSGPSAINDKNLDKAAIKSSSKETSGTDSGTAVVSADVSDTSSGVASTCATQAGKIPVSSTKVKTRSNDGDDTSRETARALLITSDLDEGSIPLSGSMSVSFVSSTSSSNVTYRVSDLADIPRLQNNVSEANNETGDGSIVVRLPLPRLASSAVQTESPHQPASSVTEFGEFLREVCESTQEFLPCRNTASSRRDVGTLVSDGSFEQPLKLSDLILLQHPEVGLTGFVAVDFTEAADANGGAEREGISLEAKTEREPELRLNTHGKVSAVGPISEVTCISNSSPKAAYSQRRLELEGSGRNEATTETVVERATEPDVHVAAPQLSQHVTFLPNCAVAILLPGGTIRTVDPEQQALSYASPQGTAAIRLEQRSPQARTAAVLGQATFESLYNAILQPPPDVTAAEEPSAPKDVNPVRATLSARALSSDEPLTTVMPIESPSGSPIKPDGAEATGISGSGAPSHFRQSRPRGSHSRSLSSSRMLAVTKAPGDAATEVASAAATVPERSGASANCVIGTAGASPEGPGGANGGQESRAQLLPPFKTFEEMYSDVCSRPSVKIPHWPVCSKKEERRGSDEDQTE</sequence>
<keyword evidence="2" id="KW-1185">Reference proteome</keyword>
<dbReference type="EMBL" id="CM023481">
    <property type="protein sequence ID" value="KAH6946565.1"/>
    <property type="molecule type" value="Genomic_DNA"/>
</dbReference>
<gene>
    <name evidence="1" type="ORF">HPB50_014038</name>
</gene>
<evidence type="ECO:0000313" key="1">
    <source>
        <dbReference type="EMBL" id="KAH6946565.1"/>
    </source>
</evidence>
<name>A0ACB7THP4_HYAAI</name>
<accession>A0ACB7THP4</accession>
<comment type="caution">
    <text evidence="1">The sequence shown here is derived from an EMBL/GenBank/DDBJ whole genome shotgun (WGS) entry which is preliminary data.</text>
</comment>
<proteinExistence type="predicted"/>
<reference evidence="1" key="1">
    <citation type="submission" date="2020-05" db="EMBL/GenBank/DDBJ databases">
        <title>Large-scale comparative analyses of tick genomes elucidate their genetic diversity and vector capacities.</title>
        <authorList>
            <person name="Jia N."/>
            <person name="Wang J."/>
            <person name="Shi W."/>
            <person name="Du L."/>
            <person name="Sun Y."/>
            <person name="Zhan W."/>
            <person name="Jiang J."/>
            <person name="Wang Q."/>
            <person name="Zhang B."/>
            <person name="Ji P."/>
            <person name="Sakyi L.B."/>
            <person name="Cui X."/>
            <person name="Yuan T."/>
            <person name="Jiang B."/>
            <person name="Yang W."/>
            <person name="Lam T.T.-Y."/>
            <person name="Chang Q."/>
            <person name="Ding S."/>
            <person name="Wang X."/>
            <person name="Zhu J."/>
            <person name="Ruan X."/>
            <person name="Zhao L."/>
            <person name="Wei J."/>
            <person name="Que T."/>
            <person name="Du C."/>
            <person name="Cheng J."/>
            <person name="Dai P."/>
            <person name="Han X."/>
            <person name="Huang E."/>
            <person name="Gao Y."/>
            <person name="Liu J."/>
            <person name="Shao H."/>
            <person name="Ye R."/>
            <person name="Li L."/>
            <person name="Wei W."/>
            <person name="Wang X."/>
            <person name="Wang C."/>
            <person name="Yang T."/>
            <person name="Huo Q."/>
            <person name="Li W."/>
            <person name="Guo W."/>
            <person name="Chen H."/>
            <person name="Zhou L."/>
            <person name="Ni X."/>
            <person name="Tian J."/>
            <person name="Zhou Y."/>
            <person name="Sheng Y."/>
            <person name="Liu T."/>
            <person name="Pan Y."/>
            <person name="Xia L."/>
            <person name="Li J."/>
            <person name="Zhao F."/>
            <person name="Cao W."/>
        </authorList>
    </citation>
    <scope>NUCLEOTIDE SEQUENCE</scope>
    <source>
        <strain evidence="1">Hyas-2018</strain>
    </source>
</reference>
<evidence type="ECO:0000313" key="2">
    <source>
        <dbReference type="Proteomes" id="UP000821845"/>
    </source>
</evidence>
<organism evidence="1 2">
    <name type="scientific">Hyalomma asiaticum</name>
    <name type="common">Tick</name>
    <dbReference type="NCBI Taxonomy" id="266040"/>
    <lineage>
        <taxon>Eukaryota</taxon>
        <taxon>Metazoa</taxon>
        <taxon>Ecdysozoa</taxon>
        <taxon>Arthropoda</taxon>
        <taxon>Chelicerata</taxon>
        <taxon>Arachnida</taxon>
        <taxon>Acari</taxon>
        <taxon>Parasitiformes</taxon>
        <taxon>Ixodida</taxon>
        <taxon>Ixodoidea</taxon>
        <taxon>Ixodidae</taxon>
        <taxon>Hyalomminae</taxon>
        <taxon>Hyalomma</taxon>
    </lineage>
</organism>